<accession>A0A512AYI6</accession>
<dbReference type="PROSITE" id="PS01161">
    <property type="entry name" value="GLC_GALNAC_ISOMERASE"/>
    <property type="match status" value="1"/>
</dbReference>
<dbReference type="PANTHER" id="PTHR11280">
    <property type="entry name" value="GLUCOSAMINE-6-PHOSPHATE ISOMERASE"/>
    <property type="match status" value="1"/>
</dbReference>
<protein>
    <submittedName>
        <fullName evidence="2">Glucosamine-6-phosphate deaminase</fullName>
    </submittedName>
</protein>
<dbReference type="GO" id="GO:0004342">
    <property type="term" value="F:glucosamine-6-phosphate deaminase activity"/>
    <property type="evidence" value="ECO:0007669"/>
    <property type="project" value="InterPro"/>
</dbReference>
<dbReference type="Pfam" id="PF01182">
    <property type="entry name" value="Glucosamine_iso"/>
    <property type="match status" value="1"/>
</dbReference>
<dbReference type="CDD" id="cd01399">
    <property type="entry name" value="GlcN6P_deaminase"/>
    <property type="match status" value="1"/>
</dbReference>
<organism evidence="2 3">
    <name type="scientific">Adhaeribacter aerolatus</name>
    <dbReference type="NCBI Taxonomy" id="670289"/>
    <lineage>
        <taxon>Bacteria</taxon>
        <taxon>Pseudomonadati</taxon>
        <taxon>Bacteroidota</taxon>
        <taxon>Cytophagia</taxon>
        <taxon>Cytophagales</taxon>
        <taxon>Hymenobacteraceae</taxon>
        <taxon>Adhaeribacter</taxon>
    </lineage>
</organism>
<name>A0A512AYI6_9BACT</name>
<dbReference type="EMBL" id="BJYS01000017">
    <property type="protein sequence ID" value="GEO04781.1"/>
    <property type="molecule type" value="Genomic_DNA"/>
</dbReference>
<dbReference type="AlphaFoldDB" id="A0A512AYI6"/>
<dbReference type="GO" id="GO:0005737">
    <property type="term" value="C:cytoplasm"/>
    <property type="evidence" value="ECO:0007669"/>
    <property type="project" value="TreeGrafter"/>
</dbReference>
<dbReference type="GO" id="GO:0042802">
    <property type="term" value="F:identical protein binding"/>
    <property type="evidence" value="ECO:0007669"/>
    <property type="project" value="TreeGrafter"/>
</dbReference>
<feature type="domain" description="Glucosamine/galactosamine-6-phosphate isomerase" evidence="1">
    <location>
        <begin position="11"/>
        <end position="226"/>
    </location>
</feature>
<dbReference type="InterPro" id="IPR018321">
    <property type="entry name" value="Glucosamine6P_isomerase_CS"/>
</dbReference>
<dbReference type="GO" id="GO:0006046">
    <property type="term" value="P:N-acetylglucosamine catabolic process"/>
    <property type="evidence" value="ECO:0007669"/>
    <property type="project" value="TreeGrafter"/>
</dbReference>
<dbReference type="SUPFAM" id="SSF100950">
    <property type="entry name" value="NagB/RpiA/CoA transferase-like"/>
    <property type="match status" value="1"/>
</dbReference>
<dbReference type="PANTHER" id="PTHR11280:SF6">
    <property type="entry name" value="GLUCOSAMINE-6-PHOSPHATE ISOMERASE NAGB"/>
    <property type="match status" value="1"/>
</dbReference>
<evidence type="ECO:0000313" key="3">
    <source>
        <dbReference type="Proteomes" id="UP000321532"/>
    </source>
</evidence>
<reference evidence="2 3" key="1">
    <citation type="submission" date="2019-07" db="EMBL/GenBank/DDBJ databases">
        <title>Whole genome shotgun sequence of Adhaeribacter aerolatus NBRC 106133.</title>
        <authorList>
            <person name="Hosoyama A."/>
            <person name="Uohara A."/>
            <person name="Ohji S."/>
            <person name="Ichikawa N."/>
        </authorList>
    </citation>
    <scope>NUCLEOTIDE SEQUENCE [LARGE SCALE GENOMIC DNA]</scope>
    <source>
        <strain evidence="2 3">NBRC 106133</strain>
    </source>
</reference>
<proteinExistence type="predicted"/>
<evidence type="ECO:0000313" key="2">
    <source>
        <dbReference type="EMBL" id="GEO04781.1"/>
    </source>
</evidence>
<comment type="caution">
    <text evidence="2">The sequence shown here is derived from an EMBL/GenBank/DDBJ whole genome shotgun (WGS) entry which is preliminary data.</text>
</comment>
<keyword evidence="3" id="KW-1185">Reference proteome</keyword>
<gene>
    <name evidence="2" type="primary">nagB_2</name>
    <name evidence="2" type="ORF">AAE02nite_24450</name>
</gene>
<dbReference type="RefSeq" id="WP_146898043.1">
    <property type="nucleotide sequence ID" value="NZ_BJYS01000017.1"/>
</dbReference>
<dbReference type="InterPro" id="IPR006148">
    <property type="entry name" value="Glc/Gal-6P_isomerase"/>
</dbReference>
<dbReference type="GO" id="GO:0006043">
    <property type="term" value="P:glucosamine catabolic process"/>
    <property type="evidence" value="ECO:0007669"/>
    <property type="project" value="TreeGrafter"/>
</dbReference>
<dbReference type="OrthoDB" id="9791139at2"/>
<evidence type="ECO:0000259" key="1">
    <source>
        <dbReference type="Pfam" id="PF01182"/>
    </source>
</evidence>
<dbReference type="GO" id="GO:0005975">
    <property type="term" value="P:carbohydrate metabolic process"/>
    <property type="evidence" value="ECO:0007669"/>
    <property type="project" value="InterPro"/>
</dbReference>
<dbReference type="Gene3D" id="3.40.50.1360">
    <property type="match status" value="1"/>
</dbReference>
<sequence>MEISVLKNPGELGKLAGSKAAALIRESIAGQGYANIILATGTSQFETLNQLISEPDIEWRKVTMFHLDEYIGLPETAKASFRKYLKERFLDKVPPLQATFLINGENDPQAECERLGNIISSHPIAVALVGVGENGHLAFNDPPADFDTEQPYLIVDLDEQCRQQQWKEGWFNSIDEVPNSAISMSVKQIMKAKHIICAVPESRKAAAVQNCLEKPVSNLFPASILQLHPNCHYYLDEASASLLSAGVLAKTGKA</sequence>
<dbReference type="InterPro" id="IPR037171">
    <property type="entry name" value="NagB/RpiA_transferase-like"/>
</dbReference>
<dbReference type="GO" id="GO:0019262">
    <property type="term" value="P:N-acetylneuraminate catabolic process"/>
    <property type="evidence" value="ECO:0007669"/>
    <property type="project" value="TreeGrafter"/>
</dbReference>
<dbReference type="InterPro" id="IPR004547">
    <property type="entry name" value="Glucosamine6P_isomerase"/>
</dbReference>
<dbReference type="Proteomes" id="UP000321532">
    <property type="component" value="Unassembled WGS sequence"/>
</dbReference>